<evidence type="ECO:0000313" key="2">
    <source>
        <dbReference type="EMBL" id="KRR09580.1"/>
    </source>
</evidence>
<dbReference type="GO" id="GO:0008233">
    <property type="term" value="F:peptidase activity"/>
    <property type="evidence" value="ECO:0007669"/>
    <property type="project" value="InterPro"/>
</dbReference>
<dbReference type="Proteomes" id="UP000050863">
    <property type="component" value="Unassembled WGS sequence"/>
</dbReference>
<dbReference type="STRING" id="280332.CQ12_13930"/>
<feature type="transmembrane region" description="Helical" evidence="1">
    <location>
        <begin position="183"/>
        <end position="203"/>
    </location>
</feature>
<dbReference type="InterPro" id="IPR026898">
    <property type="entry name" value="PrsW"/>
</dbReference>
<sequence length="347" mass="36946">MLLLQALPTSIGVAAIAPALLVLWLVIAADERPGPPARVWLAFVLGAASISLLGVARAPFAAILAVPGNPWMTQGLRSIFGVAAPEEIVKVLVIIAVSLPVRRRTFADPMDTVVYGAAAGLGFAAYENLAYLVQHADMWRSLAALRSVLTVPFHGALGIIAGAYIAIARAGTALGAHRHHRDWARLSSWCLALFAPVALHAAFDFPLLTLQKHPDLGPTTRMLLGAASLLIGFSSIGFAIRLVRRVGRHHAPRTEVARERLSQLRRMWALLLVGSGAGFAGAAFVLTSLHHWFINPDRNASLLLIPLGMTSILIGLALLLATSAVYVFGRNRIRTSSEGFSSAPEPG</sequence>
<keyword evidence="1" id="KW-1133">Transmembrane helix</keyword>
<feature type="transmembrane region" description="Helical" evidence="1">
    <location>
        <begin position="223"/>
        <end position="243"/>
    </location>
</feature>
<feature type="transmembrane region" description="Helical" evidence="1">
    <location>
        <begin position="268"/>
        <end position="294"/>
    </location>
</feature>
<organism evidence="2 3">
    <name type="scientific">Bradyrhizobium jicamae</name>
    <dbReference type="NCBI Taxonomy" id="280332"/>
    <lineage>
        <taxon>Bacteria</taxon>
        <taxon>Pseudomonadati</taxon>
        <taxon>Pseudomonadota</taxon>
        <taxon>Alphaproteobacteria</taxon>
        <taxon>Hyphomicrobiales</taxon>
        <taxon>Nitrobacteraceae</taxon>
        <taxon>Bradyrhizobium</taxon>
    </lineage>
</organism>
<evidence type="ECO:0000313" key="3">
    <source>
        <dbReference type="Proteomes" id="UP000050863"/>
    </source>
</evidence>
<feature type="transmembrane region" description="Helical" evidence="1">
    <location>
        <begin position="300"/>
        <end position="328"/>
    </location>
</feature>
<dbReference type="PANTHER" id="PTHR36844">
    <property type="entry name" value="PROTEASE PRSW"/>
    <property type="match status" value="1"/>
</dbReference>
<evidence type="ECO:0008006" key="4">
    <source>
        <dbReference type="Google" id="ProtNLM"/>
    </source>
</evidence>
<dbReference type="EMBL" id="LLXZ01000071">
    <property type="protein sequence ID" value="KRR09580.1"/>
    <property type="molecule type" value="Genomic_DNA"/>
</dbReference>
<name>A0A0R3LP38_9BRAD</name>
<feature type="transmembrane region" description="Helical" evidence="1">
    <location>
        <begin position="6"/>
        <end position="27"/>
    </location>
</feature>
<dbReference type="PANTHER" id="PTHR36844:SF1">
    <property type="entry name" value="PROTEASE PRSW"/>
    <property type="match status" value="1"/>
</dbReference>
<feature type="transmembrane region" description="Helical" evidence="1">
    <location>
        <begin position="153"/>
        <end position="171"/>
    </location>
</feature>
<dbReference type="Pfam" id="PF13367">
    <property type="entry name" value="PrsW-protease"/>
    <property type="match status" value="1"/>
</dbReference>
<feature type="transmembrane region" description="Helical" evidence="1">
    <location>
        <begin position="39"/>
        <end position="66"/>
    </location>
</feature>
<gene>
    <name evidence="2" type="ORF">CQ12_13930</name>
</gene>
<proteinExistence type="predicted"/>
<evidence type="ECO:0000256" key="1">
    <source>
        <dbReference type="SAM" id="Phobius"/>
    </source>
</evidence>
<keyword evidence="3" id="KW-1185">Reference proteome</keyword>
<dbReference type="OrthoDB" id="5504276at2"/>
<reference evidence="2 3" key="1">
    <citation type="submission" date="2014-03" db="EMBL/GenBank/DDBJ databases">
        <title>Bradyrhizobium valentinum sp. nov., isolated from effective nodules of Lupinus mariae-josephae, a lupine endemic of basic-lime soils in Eastern Spain.</title>
        <authorList>
            <person name="Duran D."/>
            <person name="Rey L."/>
            <person name="Navarro A."/>
            <person name="Busquets A."/>
            <person name="Imperial J."/>
            <person name="Ruiz-Argueso T."/>
        </authorList>
    </citation>
    <scope>NUCLEOTIDE SEQUENCE [LARGE SCALE GENOMIC DNA]</scope>
    <source>
        <strain evidence="2 3">PAC68</strain>
    </source>
</reference>
<keyword evidence="1" id="KW-0472">Membrane</keyword>
<dbReference type="RefSeq" id="WP_057835445.1">
    <property type="nucleotide sequence ID" value="NZ_LLXZ01000071.1"/>
</dbReference>
<feature type="transmembrane region" description="Helical" evidence="1">
    <location>
        <begin position="113"/>
        <end position="133"/>
    </location>
</feature>
<feature type="transmembrane region" description="Helical" evidence="1">
    <location>
        <begin position="78"/>
        <end position="101"/>
    </location>
</feature>
<keyword evidence="1" id="KW-0812">Transmembrane</keyword>
<accession>A0A0R3LP38</accession>
<dbReference type="AlphaFoldDB" id="A0A0R3LP38"/>
<protein>
    <recommendedName>
        <fullName evidence="4">PrsW family intramembrane metalloprotease</fullName>
    </recommendedName>
</protein>
<comment type="caution">
    <text evidence="2">The sequence shown here is derived from an EMBL/GenBank/DDBJ whole genome shotgun (WGS) entry which is preliminary data.</text>
</comment>